<keyword evidence="2" id="KW-1185">Reference proteome</keyword>
<sequence>MRSRESTCLRRGDWRDGVGMSPFCHVWSNAPTEGSADIVDVVIAGAGPVDLFLAGELALADRSVL</sequence>
<proteinExistence type="predicted"/>
<protein>
    <submittedName>
        <fullName evidence="1">Uncharacterized protein</fullName>
    </submittedName>
</protein>
<evidence type="ECO:0000313" key="2">
    <source>
        <dbReference type="Proteomes" id="UP000649573"/>
    </source>
</evidence>
<accession>A0ABQ2ULG1</accession>
<organism evidence="1 2">
    <name type="scientific">Lentzea flava</name>
    <dbReference type="NCBI Taxonomy" id="103732"/>
    <lineage>
        <taxon>Bacteria</taxon>
        <taxon>Bacillati</taxon>
        <taxon>Actinomycetota</taxon>
        <taxon>Actinomycetes</taxon>
        <taxon>Pseudonocardiales</taxon>
        <taxon>Pseudonocardiaceae</taxon>
        <taxon>Lentzea</taxon>
    </lineage>
</organism>
<name>A0ABQ2ULG1_9PSEU</name>
<reference evidence="2" key="1">
    <citation type="journal article" date="2019" name="Int. J. Syst. Evol. Microbiol.">
        <title>The Global Catalogue of Microorganisms (GCM) 10K type strain sequencing project: providing services to taxonomists for standard genome sequencing and annotation.</title>
        <authorList>
            <consortium name="The Broad Institute Genomics Platform"/>
            <consortium name="The Broad Institute Genome Sequencing Center for Infectious Disease"/>
            <person name="Wu L."/>
            <person name="Ma J."/>
        </authorList>
    </citation>
    <scope>NUCLEOTIDE SEQUENCE [LARGE SCALE GENOMIC DNA]</scope>
    <source>
        <strain evidence="2">JCM 3296</strain>
    </source>
</reference>
<comment type="caution">
    <text evidence="1">The sequence shown here is derived from an EMBL/GenBank/DDBJ whole genome shotgun (WGS) entry which is preliminary data.</text>
</comment>
<evidence type="ECO:0000313" key="1">
    <source>
        <dbReference type="EMBL" id="GGU43528.1"/>
    </source>
</evidence>
<dbReference type="Proteomes" id="UP000649573">
    <property type="component" value="Unassembled WGS sequence"/>
</dbReference>
<gene>
    <name evidence="1" type="ORF">GCM10010178_40080</name>
</gene>
<dbReference type="EMBL" id="BMRE01000016">
    <property type="protein sequence ID" value="GGU43528.1"/>
    <property type="molecule type" value="Genomic_DNA"/>
</dbReference>